<feature type="region of interest" description="Disordered" evidence="1">
    <location>
        <begin position="23"/>
        <end position="43"/>
    </location>
</feature>
<gene>
    <name evidence="2" type="ORF">METZ01_LOCUS134740</name>
</gene>
<reference evidence="2" key="1">
    <citation type="submission" date="2018-05" db="EMBL/GenBank/DDBJ databases">
        <authorList>
            <person name="Lanie J.A."/>
            <person name="Ng W.-L."/>
            <person name="Kazmierczak K.M."/>
            <person name="Andrzejewski T.M."/>
            <person name="Davidsen T.M."/>
            <person name="Wayne K.J."/>
            <person name="Tettelin H."/>
            <person name="Glass J.I."/>
            <person name="Rusch D."/>
            <person name="Podicherti R."/>
            <person name="Tsui H.-C.T."/>
            <person name="Winkler M.E."/>
        </authorList>
    </citation>
    <scope>NUCLEOTIDE SEQUENCE</scope>
</reference>
<evidence type="ECO:0000313" key="2">
    <source>
        <dbReference type="EMBL" id="SVA81886.1"/>
    </source>
</evidence>
<organism evidence="2">
    <name type="scientific">marine metagenome</name>
    <dbReference type="NCBI Taxonomy" id="408172"/>
    <lineage>
        <taxon>unclassified sequences</taxon>
        <taxon>metagenomes</taxon>
        <taxon>ecological metagenomes</taxon>
    </lineage>
</organism>
<protein>
    <submittedName>
        <fullName evidence="2">Uncharacterized protein</fullName>
    </submittedName>
</protein>
<evidence type="ECO:0000256" key="1">
    <source>
        <dbReference type="SAM" id="MobiDB-lite"/>
    </source>
</evidence>
<proteinExistence type="predicted"/>
<dbReference type="EMBL" id="UINC01019345">
    <property type="protein sequence ID" value="SVA81886.1"/>
    <property type="molecule type" value="Genomic_DNA"/>
</dbReference>
<accession>A0A381YXU3</accession>
<dbReference type="AlphaFoldDB" id="A0A381YXU3"/>
<sequence length="55" mass="6043">MKTHMNIKTKAIPTLIPEKIIGSTPSILPRDNGPITTTISPPPTNIKIHMTKIKL</sequence>
<name>A0A381YXU3_9ZZZZ</name>